<dbReference type="AlphaFoldDB" id="A0A699KB31"/>
<name>A0A699KB31_TANCI</name>
<keyword evidence="1" id="KW-0645">Protease</keyword>
<proteinExistence type="predicted"/>
<dbReference type="EMBL" id="BKCJ010487558">
    <property type="protein sequence ID" value="GFA78566.1"/>
    <property type="molecule type" value="Genomic_DNA"/>
</dbReference>
<dbReference type="InterPro" id="IPR038765">
    <property type="entry name" value="Papain-like_cys_pep_sf"/>
</dbReference>
<dbReference type="SUPFAM" id="SSF54001">
    <property type="entry name" value="Cysteine proteinases"/>
    <property type="match status" value="1"/>
</dbReference>
<comment type="caution">
    <text evidence="1">The sequence shown here is derived from an EMBL/GenBank/DDBJ whole genome shotgun (WGS) entry which is preliminary data.</text>
</comment>
<gene>
    <name evidence="1" type="ORF">Tci_650538</name>
</gene>
<organism evidence="1">
    <name type="scientific">Tanacetum cinerariifolium</name>
    <name type="common">Dalmatian daisy</name>
    <name type="synonym">Chrysanthemum cinerariifolium</name>
    <dbReference type="NCBI Taxonomy" id="118510"/>
    <lineage>
        <taxon>Eukaryota</taxon>
        <taxon>Viridiplantae</taxon>
        <taxon>Streptophyta</taxon>
        <taxon>Embryophyta</taxon>
        <taxon>Tracheophyta</taxon>
        <taxon>Spermatophyta</taxon>
        <taxon>Magnoliopsida</taxon>
        <taxon>eudicotyledons</taxon>
        <taxon>Gunneridae</taxon>
        <taxon>Pentapetalae</taxon>
        <taxon>asterids</taxon>
        <taxon>campanulids</taxon>
        <taxon>Asterales</taxon>
        <taxon>Asteraceae</taxon>
        <taxon>Asteroideae</taxon>
        <taxon>Anthemideae</taxon>
        <taxon>Anthemidinae</taxon>
        <taxon>Tanacetum</taxon>
    </lineage>
</organism>
<keyword evidence="1" id="KW-0378">Hydrolase</keyword>
<reference evidence="1" key="1">
    <citation type="journal article" date="2019" name="Sci. Rep.">
        <title>Draft genome of Tanacetum cinerariifolium, the natural source of mosquito coil.</title>
        <authorList>
            <person name="Yamashiro T."/>
            <person name="Shiraishi A."/>
            <person name="Satake H."/>
            <person name="Nakayama K."/>
        </authorList>
    </citation>
    <scope>NUCLEOTIDE SEQUENCE</scope>
</reference>
<dbReference type="GO" id="GO:0008233">
    <property type="term" value="F:peptidase activity"/>
    <property type="evidence" value="ECO:0007669"/>
    <property type="project" value="UniProtKB-KW"/>
</dbReference>
<evidence type="ECO:0000313" key="1">
    <source>
        <dbReference type="EMBL" id="GFA78566.1"/>
    </source>
</evidence>
<feature type="non-terminal residue" evidence="1">
    <location>
        <position position="1"/>
    </location>
</feature>
<sequence length="46" mass="5529">ALEIKFDWTLTKCSQQEGEWECGYYLIKFMHDLALNKQAEFPENFL</sequence>
<protein>
    <submittedName>
        <fullName evidence="1">Ulp1 protease family, C-terminal catalytic domain-containing protein</fullName>
    </submittedName>
</protein>
<accession>A0A699KB31</accession>
<dbReference type="GO" id="GO:0006508">
    <property type="term" value="P:proteolysis"/>
    <property type="evidence" value="ECO:0007669"/>
    <property type="project" value="UniProtKB-KW"/>
</dbReference>